<sequence length="302" mass="33829">MSAPSQVTITLGRSGQVVKKAGPTSDVNHSDDMPSSGGKRPARERLGSNMDKNKRQRNENHGLSLGNGILNDGKQIRSNHWVGQHDLRLKLLNKSLSHRRDVDLREKLSRKTQDLWRYDSRQYAPDSRASGATRQIPPARSADDLQHLDSLRKTYSSWTLDGLRHRSPDRLISAAWGVSPQRNYDDRQHVPPVRSVDAPRPVSYMNKAFSTVPGDAAKPIVRAPPPAAIIQKSPFASDKRLTVSSLLHSLGLEKYVITFQAEEVDMTALRQMRDSDLKELGIPMGPRKKILLAVLAHSKQWH</sequence>
<dbReference type="RefSeq" id="XP_010913474.1">
    <property type="nucleotide sequence ID" value="XM_010915172.3"/>
</dbReference>
<feature type="region of interest" description="Disordered" evidence="2">
    <location>
        <begin position="1"/>
        <end position="66"/>
    </location>
</feature>
<evidence type="ECO:0000313" key="4">
    <source>
        <dbReference type="Proteomes" id="UP000504607"/>
    </source>
</evidence>
<dbReference type="SMART" id="SM00454">
    <property type="entry name" value="SAM"/>
    <property type="match status" value="1"/>
</dbReference>
<name>A0A6I9QQ37_ELAGV</name>
<keyword evidence="1" id="KW-0677">Repeat</keyword>
<dbReference type="PANTHER" id="PTHR10627:SF74">
    <property type="entry name" value="OS08G0526500 PROTEIN"/>
    <property type="match status" value="1"/>
</dbReference>
<dbReference type="RefSeq" id="XP_010913475.1">
    <property type="nucleotide sequence ID" value="XM_010915173.3"/>
</dbReference>
<evidence type="ECO:0000256" key="1">
    <source>
        <dbReference type="ARBA" id="ARBA00022737"/>
    </source>
</evidence>
<dbReference type="Gene3D" id="1.10.150.50">
    <property type="entry name" value="Transcription Factor, Ets-1"/>
    <property type="match status" value="1"/>
</dbReference>
<protein>
    <submittedName>
        <fullName evidence="5 6">Uncharacterized protein LOC105039148 isoform X1</fullName>
    </submittedName>
</protein>
<feature type="domain" description="SAM" evidence="3">
    <location>
        <begin position="242"/>
        <end position="301"/>
    </location>
</feature>
<dbReference type="InterPro" id="IPR013761">
    <property type="entry name" value="SAM/pointed_sf"/>
</dbReference>
<dbReference type="AlphaFoldDB" id="A0A6I9QQ37"/>
<keyword evidence="4" id="KW-1185">Reference proteome</keyword>
<dbReference type="OrthoDB" id="76949at2759"/>
<dbReference type="FunFam" id="1.10.150.50:FF:000077">
    <property type="entry name" value="DDHD domain-containing 2"/>
    <property type="match status" value="1"/>
</dbReference>
<dbReference type="GeneID" id="105039148"/>
<evidence type="ECO:0000256" key="2">
    <source>
        <dbReference type="SAM" id="MobiDB-lite"/>
    </source>
</evidence>
<dbReference type="InterPro" id="IPR001660">
    <property type="entry name" value="SAM"/>
</dbReference>
<dbReference type="Pfam" id="PF00536">
    <property type="entry name" value="SAM_1"/>
    <property type="match status" value="1"/>
</dbReference>
<feature type="compositionally biased region" description="Polar residues" evidence="2">
    <location>
        <begin position="1"/>
        <end position="13"/>
    </location>
</feature>
<feature type="region of interest" description="Disordered" evidence="2">
    <location>
        <begin position="121"/>
        <end position="142"/>
    </location>
</feature>
<reference evidence="5 6" key="1">
    <citation type="submission" date="2025-04" db="UniProtKB">
        <authorList>
            <consortium name="RefSeq"/>
        </authorList>
    </citation>
    <scope>IDENTIFICATION</scope>
</reference>
<dbReference type="SUPFAM" id="SSF47769">
    <property type="entry name" value="SAM/Pointed domain"/>
    <property type="match status" value="1"/>
</dbReference>
<accession>A0A6I9QQ37</accession>
<proteinExistence type="predicted"/>
<evidence type="ECO:0000313" key="5">
    <source>
        <dbReference type="RefSeq" id="XP_010913474.1"/>
    </source>
</evidence>
<gene>
    <name evidence="5 6" type="primary">LOC105039148</name>
</gene>
<evidence type="ECO:0000313" key="6">
    <source>
        <dbReference type="RefSeq" id="XP_010913475.1"/>
    </source>
</evidence>
<dbReference type="KEGG" id="egu:105039148"/>
<evidence type="ECO:0000259" key="3">
    <source>
        <dbReference type="PROSITE" id="PS50105"/>
    </source>
</evidence>
<organism evidence="4 5">
    <name type="scientific">Elaeis guineensis var. tenera</name>
    <name type="common">Oil palm</name>
    <dbReference type="NCBI Taxonomy" id="51953"/>
    <lineage>
        <taxon>Eukaryota</taxon>
        <taxon>Viridiplantae</taxon>
        <taxon>Streptophyta</taxon>
        <taxon>Embryophyta</taxon>
        <taxon>Tracheophyta</taxon>
        <taxon>Spermatophyta</taxon>
        <taxon>Magnoliopsida</taxon>
        <taxon>Liliopsida</taxon>
        <taxon>Arecaceae</taxon>
        <taxon>Arecoideae</taxon>
        <taxon>Cocoseae</taxon>
        <taxon>Elaeidinae</taxon>
        <taxon>Elaeis</taxon>
    </lineage>
</organism>
<dbReference type="PROSITE" id="PS50105">
    <property type="entry name" value="SAM_DOMAIN"/>
    <property type="match status" value="1"/>
</dbReference>
<dbReference type="Proteomes" id="UP000504607">
    <property type="component" value="Chromosome 2"/>
</dbReference>
<feature type="compositionally biased region" description="Basic and acidic residues" evidence="2">
    <location>
        <begin position="41"/>
        <end position="60"/>
    </location>
</feature>
<dbReference type="PANTHER" id="PTHR10627">
    <property type="entry name" value="SCP160"/>
    <property type="match status" value="1"/>
</dbReference>